<dbReference type="PIRSF" id="PIRSF000505">
    <property type="entry name" value="EPSPS"/>
    <property type="match status" value="1"/>
</dbReference>
<evidence type="ECO:0000256" key="5">
    <source>
        <dbReference type="ARBA" id="ARBA00022605"/>
    </source>
</evidence>
<sequence length="387" mass="41356">MDRIELSKAKSFKGKFSPTPDKSISHRAVIFSSLSKGESIIRNFLRAEDTISTMNAMKMLGIEIQENLIPPFPPLAKGGKGGFSGELVINGNGIYGLKEPFNVIDCGNSGTTIRMLSGVLSGNPFFSVLTGDESLRTRPMGRVITPLRQMGAGIMARGEDRYPPVAIKGGGLNAIRYTMPVASAQVKSAILLAGLYADGETEIIEPAKSRDHTERMLSSFGAEINVDGLSVRIKGGTELKGTGVHVPGDFSSAAFFIIGALLIKDSDITIEGVGINPTRTGLISALKEMGADIEIYNIRNLSGEPVADIHCKGGAELNAINITKEKIPALIDEFPILCVAATQAEGLTTIRGAEELRVKESDRIKSMATELRKMGAEIEEFDDGLSI</sequence>
<dbReference type="Proteomes" id="UP000230081">
    <property type="component" value="Unassembled WGS sequence"/>
</dbReference>
<evidence type="ECO:0000256" key="1">
    <source>
        <dbReference type="ARBA" id="ARBA00004811"/>
    </source>
</evidence>
<dbReference type="GO" id="GO:0009423">
    <property type="term" value="P:chorismate biosynthetic process"/>
    <property type="evidence" value="ECO:0007669"/>
    <property type="project" value="UniProtKB-UniRule"/>
</dbReference>
<keyword evidence="7" id="KW-0057">Aromatic amino acid biosynthesis</keyword>
<evidence type="ECO:0000256" key="6">
    <source>
        <dbReference type="ARBA" id="ARBA00022679"/>
    </source>
</evidence>
<dbReference type="SUPFAM" id="SSF55205">
    <property type="entry name" value="EPT/RTPC-like"/>
    <property type="match status" value="1"/>
</dbReference>
<dbReference type="GO" id="GO:0008652">
    <property type="term" value="P:amino acid biosynthetic process"/>
    <property type="evidence" value="ECO:0007669"/>
    <property type="project" value="UniProtKB-KW"/>
</dbReference>
<comment type="pathway">
    <text evidence="1">Metabolic intermediate biosynthesis; chorismate biosynthesis; chorismate from D-erythrose 4-phosphate and phosphoenolpyruvate: step 6/7.</text>
</comment>
<comment type="similarity">
    <text evidence="2">Belongs to the EPSP synthase family.</text>
</comment>
<gene>
    <name evidence="11" type="primary">aroA</name>
    <name evidence="11" type="ORF">COX91_00060</name>
</gene>
<dbReference type="InterPro" id="IPR013792">
    <property type="entry name" value="RNA3'P_cycl/enolpyr_Trfase_a/b"/>
</dbReference>
<dbReference type="EMBL" id="PFPA01000002">
    <property type="protein sequence ID" value="PIZ88460.1"/>
    <property type="molecule type" value="Genomic_DNA"/>
</dbReference>
<dbReference type="Pfam" id="PF00275">
    <property type="entry name" value="EPSP_synthase"/>
    <property type="match status" value="2"/>
</dbReference>
<dbReference type="HAMAP" id="MF_00210">
    <property type="entry name" value="EPSP_synth"/>
    <property type="match status" value="1"/>
</dbReference>
<feature type="non-terminal residue" evidence="11">
    <location>
        <position position="387"/>
    </location>
</feature>
<accession>A0A2M7UWW0</accession>
<dbReference type="FunFam" id="3.65.10.10:FF:000005">
    <property type="entry name" value="3-phosphoshikimate 1-carboxyvinyltransferase"/>
    <property type="match status" value="1"/>
</dbReference>
<evidence type="ECO:0000256" key="2">
    <source>
        <dbReference type="ARBA" id="ARBA00009948"/>
    </source>
</evidence>
<dbReference type="CDD" id="cd01556">
    <property type="entry name" value="EPSP_synthase"/>
    <property type="match status" value="1"/>
</dbReference>
<dbReference type="PROSITE" id="PS00885">
    <property type="entry name" value="EPSP_SYNTHASE_2"/>
    <property type="match status" value="1"/>
</dbReference>
<evidence type="ECO:0000313" key="12">
    <source>
        <dbReference type="Proteomes" id="UP000230081"/>
    </source>
</evidence>
<keyword evidence="5" id="KW-0028">Amino-acid biosynthesis</keyword>
<evidence type="ECO:0000256" key="3">
    <source>
        <dbReference type="ARBA" id="ARBA00012450"/>
    </source>
</evidence>
<dbReference type="PANTHER" id="PTHR21090">
    <property type="entry name" value="AROM/DEHYDROQUINATE SYNTHASE"/>
    <property type="match status" value="1"/>
</dbReference>
<evidence type="ECO:0000256" key="9">
    <source>
        <dbReference type="NCBIfam" id="TIGR01356"/>
    </source>
</evidence>
<comment type="caution">
    <text evidence="11">The sequence shown here is derived from an EMBL/GenBank/DDBJ whole genome shotgun (WGS) entry which is preliminary data.</text>
</comment>
<dbReference type="NCBIfam" id="TIGR01356">
    <property type="entry name" value="aroA"/>
    <property type="match status" value="1"/>
</dbReference>
<evidence type="ECO:0000256" key="4">
    <source>
        <dbReference type="ARBA" id="ARBA00022490"/>
    </source>
</evidence>
<keyword evidence="4" id="KW-0963">Cytoplasm</keyword>
<dbReference type="AlphaFoldDB" id="A0A2M7UWW0"/>
<dbReference type="InterPro" id="IPR036968">
    <property type="entry name" value="Enolpyruvate_Tfrase_sf"/>
</dbReference>
<dbReference type="PROSITE" id="PS00104">
    <property type="entry name" value="EPSP_SYNTHASE_1"/>
    <property type="match status" value="1"/>
</dbReference>
<dbReference type="Gene3D" id="3.65.10.10">
    <property type="entry name" value="Enolpyruvate transferase domain"/>
    <property type="match status" value="2"/>
</dbReference>
<feature type="domain" description="Enolpyruvate transferase" evidence="10">
    <location>
        <begin position="9"/>
        <end position="66"/>
    </location>
</feature>
<evidence type="ECO:0000259" key="10">
    <source>
        <dbReference type="Pfam" id="PF00275"/>
    </source>
</evidence>
<dbReference type="UniPathway" id="UPA00053">
    <property type="reaction ID" value="UER00089"/>
</dbReference>
<keyword evidence="6 11" id="KW-0808">Transferase</keyword>
<evidence type="ECO:0000313" key="11">
    <source>
        <dbReference type="EMBL" id="PIZ88460.1"/>
    </source>
</evidence>
<protein>
    <recommendedName>
        <fullName evidence="3 9">3-phosphoshikimate 1-carboxyvinyltransferase</fullName>
        <ecNumber evidence="3 9">2.5.1.19</ecNumber>
    </recommendedName>
</protein>
<evidence type="ECO:0000256" key="8">
    <source>
        <dbReference type="ARBA" id="ARBA00044633"/>
    </source>
</evidence>
<reference evidence="12" key="1">
    <citation type="submission" date="2017-09" db="EMBL/GenBank/DDBJ databases">
        <title>Depth-based differentiation of microbial function through sediment-hosted aquifers and enrichment of novel symbionts in the deep terrestrial subsurface.</title>
        <authorList>
            <person name="Probst A.J."/>
            <person name="Ladd B."/>
            <person name="Jarett J.K."/>
            <person name="Geller-Mcgrath D.E."/>
            <person name="Sieber C.M.K."/>
            <person name="Emerson J.B."/>
            <person name="Anantharaman K."/>
            <person name="Thomas B.C."/>
            <person name="Malmstrom R."/>
            <person name="Stieglmeier M."/>
            <person name="Klingl A."/>
            <person name="Woyke T."/>
            <person name="Ryan C.M."/>
            <person name="Banfield J.F."/>
        </authorList>
    </citation>
    <scope>NUCLEOTIDE SEQUENCE [LARGE SCALE GENOMIC DNA]</scope>
</reference>
<dbReference type="PANTHER" id="PTHR21090:SF5">
    <property type="entry name" value="PENTAFUNCTIONAL AROM POLYPEPTIDE"/>
    <property type="match status" value="1"/>
</dbReference>
<dbReference type="InterPro" id="IPR001986">
    <property type="entry name" value="Enolpyruvate_Tfrase_dom"/>
</dbReference>
<name>A0A2M7UWW0_9BACT</name>
<dbReference type="GO" id="GO:0003866">
    <property type="term" value="F:3-phosphoshikimate 1-carboxyvinyltransferase activity"/>
    <property type="evidence" value="ECO:0007669"/>
    <property type="project" value="UniProtKB-UniRule"/>
</dbReference>
<evidence type="ECO:0000256" key="7">
    <source>
        <dbReference type="ARBA" id="ARBA00023141"/>
    </source>
</evidence>
<dbReference type="InterPro" id="IPR006264">
    <property type="entry name" value="EPSP_synthase"/>
</dbReference>
<dbReference type="EC" id="2.5.1.19" evidence="3 9"/>
<feature type="domain" description="Enolpyruvate transferase" evidence="10">
    <location>
        <begin position="93"/>
        <end position="386"/>
    </location>
</feature>
<proteinExistence type="inferred from homology"/>
<comment type="catalytic activity">
    <reaction evidence="8">
        <text>3-phosphoshikimate + phosphoenolpyruvate = 5-O-(1-carboxyvinyl)-3-phosphoshikimate + phosphate</text>
        <dbReference type="Rhea" id="RHEA:21256"/>
        <dbReference type="ChEBI" id="CHEBI:43474"/>
        <dbReference type="ChEBI" id="CHEBI:57701"/>
        <dbReference type="ChEBI" id="CHEBI:58702"/>
        <dbReference type="ChEBI" id="CHEBI:145989"/>
        <dbReference type="EC" id="2.5.1.19"/>
    </reaction>
    <physiologicalReaction direction="left-to-right" evidence="8">
        <dbReference type="Rhea" id="RHEA:21257"/>
    </physiologicalReaction>
</comment>
<organism evidence="11 12">
    <name type="scientific">Candidatus Nealsonbacteria bacterium CG_4_10_14_0_2_um_filter_39_15</name>
    <dbReference type="NCBI Taxonomy" id="1974681"/>
    <lineage>
        <taxon>Bacteria</taxon>
        <taxon>Candidatus Nealsoniibacteriota</taxon>
    </lineage>
</organism>
<dbReference type="GO" id="GO:0009073">
    <property type="term" value="P:aromatic amino acid family biosynthetic process"/>
    <property type="evidence" value="ECO:0007669"/>
    <property type="project" value="UniProtKB-KW"/>
</dbReference>
<dbReference type="InterPro" id="IPR023193">
    <property type="entry name" value="EPSP_synthase_CS"/>
</dbReference>